<feature type="compositionally biased region" description="Basic residues" evidence="1">
    <location>
        <begin position="34"/>
        <end position="43"/>
    </location>
</feature>
<feature type="compositionally biased region" description="Low complexity" evidence="1">
    <location>
        <begin position="24"/>
        <end position="33"/>
    </location>
</feature>
<gene>
    <name evidence="2" type="ORF">WN55_00733</name>
</gene>
<accession>A0A154NYF8</accession>
<evidence type="ECO:0000313" key="3">
    <source>
        <dbReference type="Proteomes" id="UP000076502"/>
    </source>
</evidence>
<dbReference type="EMBL" id="KQ434782">
    <property type="protein sequence ID" value="KZC04657.1"/>
    <property type="molecule type" value="Genomic_DNA"/>
</dbReference>
<evidence type="ECO:0000256" key="1">
    <source>
        <dbReference type="SAM" id="MobiDB-lite"/>
    </source>
</evidence>
<protein>
    <submittedName>
        <fullName evidence="2">Uncharacterized protein</fullName>
    </submittedName>
</protein>
<dbReference type="AlphaFoldDB" id="A0A154NYF8"/>
<keyword evidence="3" id="KW-1185">Reference proteome</keyword>
<dbReference type="Proteomes" id="UP000076502">
    <property type="component" value="Unassembled WGS sequence"/>
</dbReference>
<sequence>MLSEITLESCFDHSTMSTSKQRKNSPNSMNRSSSRLKSKRHVRKDGNFLPVVIFP</sequence>
<evidence type="ECO:0000313" key="2">
    <source>
        <dbReference type="EMBL" id="KZC04657.1"/>
    </source>
</evidence>
<name>A0A154NYF8_DUFNO</name>
<organism evidence="2 3">
    <name type="scientific">Dufourea novaeangliae</name>
    <name type="common">Sweat bee</name>
    <dbReference type="NCBI Taxonomy" id="178035"/>
    <lineage>
        <taxon>Eukaryota</taxon>
        <taxon>Metazoa</taxon>
        <taxon>Ecdysozoa</taxon>
        <taxon>Arthropoda</taxon>
        <taxon>Hexapoda</taxon>
        <taxon>Insecta</taxon>
        <taxon>Pterygota</taxon>
        <taxon>Neoptera</taxon>
        <taxon>Endopterygota</taxon>
        <taxon>Hymenoptera</taxon>
        <taxon>Apocrita</taxon>
        <taxon>Aculeata</taxon>
        <taxon>Apoidea</taxon>
        <taxon>Anthophila</taxon>
        <taxon>Halictidae</taxon>
        <taxon>Rophitinae</taxon>
        <taxon>Dufourea</taxon>
    </lineage>
</organism>
<reference evidence="2 3" key="1">
    <citation type="submission" date="2015-07" db="EMBL/GenBank/DDBJ databases">
        <title>The genome of Dufourea novaeangliae.</title>
        <authorList>
            <person name="Pan H."/>
            <person name="Kapheim K."/>
        </authorList>
    </citation>
    <scope>NUCLEOTIDE SEQUENCE [LARGE SCALE GENOMIC DNA]</scope>
    <source>
        <strain evidence="2">0120121106</strain>
        <tissue evidence="2">Whole body</tissue>
    </source>
</reference>
<proteinExistence type="predicted"/>
<feature type="region of interest" description="Disordered" evidence="1">
    <location>
        <begin position="1"/>
        <end position="43"/>
    </location>
</feature>